<dbReference type="AlphaFoldDB" id="A0A2C6BLN4"/>
<dbReference type="GO" id="GO:0030170">
    <property type="term" value="F:pyridoxal phosphate binding"/>
    <property type="evidence" value="ECO:0007669"/>
    <property type="project" value="TreeGrafter"/>
</dbReference>
<comment type="similarity">
    <text evidence="3">Belongs to the DegT/DnrJ/EryC1 family.</text>
</comment>
<sequence>MSTEEIKDKIQKKIDNKKTILYILPNIEDLDTNKSFLSQLRNINIPLSVPNLNKKEILKNLEECLESGWVSTGGRFIPEFEEKVIKYLKVKNAAGVQSGTAGLHMALQVLGVNRDEEVIAPTLTFIAAVNPITYLGANPVFIDCDDSLCMDPIKLEKFCSEECDFIDGLLINKKTKRKIRVLVIVHVFGNMADMEKIIDIAKKYNLKVLEDATEALGTYYTEGRYKGKFAGTMGDIGVLSFNANKIITTGGGGMVVGDNYDLVEKVRFLSSQAKKDPLYFIHDEIGYNYRMLNLQAALGTSQIDELESFIETKTKNYYLYREELNKIEGLQLLTFRKGIRPNYWFYSLVVDKKKYGLNKDELLKKLVSENIQTRPIWGLIHQQKPYQKCQAYQIEKALWYYEKVLNIPCSSNLTEEEVDIVLKKIKEFKD</sequence>
<evidence type="ECO:0000313" key="4">
    <source>
        <dbReference type="EMBL" id="PHI03386.1"/>
    </source>
</evidence>
<keyword evidence="4" id="KW-0808">Transferase</keyword>
<keyword evidence="2 3" id="KW-0663">Pyridoxal phosphate</keyword>
<dbReference type="InterPro" id="IPR015424">
    <property type="entry name" value="PyrdxlP-dep_Trfase"/>
</dbReference>
<reference evidence="4 5" key="1">
    <citation type="submission" date="2017-06" db="EMBL/GenBank/DDBJ databases">
        <title>Draft genome sequence of Fusobacterium nucleatum subsp. polymorphum KCOM 1248 (=ChDC F113).</title>
        <authorList>
            <person name="Kook J.-K."/>
            <person name="Park S.-N."/>
            <person name="Lim Y.K."/>
            <person name="Roh H."/>
        </authorList>
    </citation>
    <scope>NUCLEOTIDE SEQUENCE [LARGE SCALE GENOMIC DNA]</scope>
    <source>
        <strain evidence="5">KCOM 1248 (ChDC F113)</strain>
    </source>
</reference>
<dbReference type="InterPro" id="IPR015422">
    <property type="entry name" value="PyrdxlP-dep_Trfase_small"/>
</dbReference>
<dbReference type="Gene3D" id="3.40.640.10">
    <property type="entry name" value="Type I PLP-dependent aspartate aminotransferase-like (Major domain)"/>
    <property type="match status" value="1"/>
</dbReference>
<protein>
    <submittedName>
        <fullName evidence="4">Aminotransferase DegT</fullName>
    </submittedName>
</protein>
<dbReference type="SUPFAM" id="SSF53383">
    <property type="entry name" value="PLP-dependent transferases"/>
    <property type="match status" value="1"/>
</dbReference>
<dbReference type="Gene3D" id="3.90.1150.10">
    <property type="entry name" value="Aspartate Aminotransferase, domain 1"/>
    <property type="match status" value="1"/>
</dbReference>
<dbReference type="PANTHER" id="PTHR30244:SF30">
    <property type="entry name" value="BLR5990 PROTEIN"/>
    <property type="match status" value="1"/>
</dbReference>
<feature type="active site" description="Proton acceptor" evidence="1">
    <location>
        <position position="245"/>
    </location>
</feature>
<keyword evidence="4" id="KW-0032">Aminotransferase</keyword>
<dbReference type="GO" id="GO:0008483">
    <property type="term" value="F:transaminase activity"/>
    <property type="evidence" value="ECO:0007669"/>
    <property type="project" value="UniProtKB-KW"/>
</dbReference>
<dbReference type="PANTHER" id="PTHR30244">
    <property type="entry name" value="TRANSAMINASE"/>
    <property type="match status" value="1"/>
</dbReference>
<name>A0A2C6BLN4_FUSNP</name>
<organism evidence="4 5">
    <name type="scientific">Fusobacterium nucleatum subsp. polymorphum</name>
    <name type="common">Fusobacterium polymorphum</name>
    <dbReference type="NCBI Taxonomy" id="76857"/>
    <lineage>
        <taxon>Bacteria</taxon>
        <taxon>Fusobacteriati</taxon>
        <taxon>Fusobacteriota</taxon>
        <taxon>Fusobacteriia</taxon>
        <taxon>Fusobacteriales</taxon>
        <taxon>Fusobacteriaceae</taxon>
        <taxon>Fusobacterium</taxon>
    </lineage>
</organism>
<accession>A0A2C6BLN4</accession>
<comment type="caution">
    <text evidence="4">The sequence shown here is derived from an EMBL/GenBank/DDBJ whole genome shotgun (WGS) entry which is preliminary data.</text>
</comment>
<dbReference type="InterPro" id="IPR000653">
    <property type="entry name" value="DegT/StrS_aminotransferase"/>
</dbReference>
<evidence type="ECO:0000313" key="5">
    <source>
        <dbReference type="Proteomes" id="UP000223525"/>
    </source>
</evidence>
<dbReference type="EMBL" id="NIRK01000001">
    <property type="protein sequence ID" value="PHI03386.1"/>
    <property type="molecule type" value="Genomic_DNA"/>
</dbReference>
<dbReference type="RefSeq" id="WP_098983283.1">
    <property type="nucleotide sequence ID" value="NZ_CP077116.1"/>
</dbReference>
<gene>
    <name evidence="4" type="ORF">CA836_06925</name>
</gene>
<evidence type="ECO:0000256" key="1">
    <source>
        <dbReference type="PIRSR" id="PIRSR000390-1"/>
    </source>
</evidence>
<evidence type="ECO:0000256" key="3">
    <source>
        <dbReference type="RuleBase" id="RU004508"/>
    </source>
</evidence>
<dbReference type="Proteomes" id="UP000223525">
    <property type="component" value="Unassembled WGS sequence"/>
</dbReference>
<dbReference type="Pfam" id="PF01041">
    <property type="entry name" value="DegT_DnrJ_EryC1"/>
    <property type="match status" value="1"/>
</dbReference>
<dbReference type="CDD" id="cd00616">
    <property type="entry name" value="AHBA_syn"/>
    <property type="match status" value="1"/>
</dbReference>
<proteinExistence type="inferred from homology"/>
<dbReference type="InterPro" id="IPR015421">
    <property type="entry name" value="PyrdxlP-dep_Trfase_major"/>
</dbReference>
<feature type="modified residue" description="N6-(pyridoxal phosphate)lysine" evidence="2">
    <location>
        <position position="245"/>
    </location>
</feature>
<dbReference type="InterPro" id="IPR026385">
    <property type="entry name" value="LegC-like"/>
</dbReference>
<evidence type="ECO:0000256" key="2">
    <source>
        <dbReference type="PIRSR" id="PIRSR000390-2"/>
    </source>
</evidence>
<dbReference type="NCBIfam" id="TIGR04181">
    <property type="entry name" value="NHT_00031"/>
    <property type="match status" value="1"/>
</dbReference>
<dbReference type="PIRSF" id="PIRSF000390">
    <property type="entry name" value="PLP_StrS"/>
    <property type="match status" value="1"/>
</dbReference>
<dbReference type="GO" id="GO:0000271">
    <property type="term" value="P:polysaccharide biosynthetic process"/>
    <property type="evidence" value="ECO:0007669"/>
    <property type="project" value="TreeGrafter"/>
</dbReference>